<dbReference type="STRING" id="87626.PTD2_19135"/>
<accession>A4CC80</accession>
<proteinExistence type="predicted"/>
<comment type="caution">
    <text evidence="1">The sequence shown here is derived from an EMBL/GenBank/DDBJ whole genome shotgun (WGS) entry which is preliminary data.</text>
</comment>
<reference evidence="1 2" key="1">
    <citation type="submission" date="2006-02" db="EMBL/GenBank/DDBJ databases">
        <authorList>
            <person name="Moran M.A."/>
            <person name="Kjelleberg S."/>
            <person name="Egan S."/>
            <person name="Saunders N."/>
            <person name="Thomas T."/>
            <person name="Ferriera S."/>
            <person name="Johnson J."/>
            <person name="Kravitz S."/>
            <person name="Halpern A."/>
            <person name="Remington K."/>
            <person name="Beeson K."/>
            <person name="Tran B."/>
            <person name="Rogers Y.-H."/>
            <person name="Friedman R."/>
            <person name="Venter J.C."/>
        </authorList>
    </citation>
    <scope>NUCLEOTIDE SEQUENCE [LARGE SCALE GENOMIC DNA]</scope>
    <source>
        <strain evidence="1 2">D2</strain>
    </source>
</reference>
<dbReference type="EMBL" id="AAOH01000005">
    <property type="protein sequence ID" value="EAR27967.1"/>
    <property type="molecule type" value="Genomic_DNA"/>
</dbReference>
<evidence type="ECO:0000313" key="2">
    <source>
        <dbReference type="Proteomes" id="UP000006201"/>
    </source>
</evidence>
<dbReference type="Proteomes" id="UP000006201">
    <property type="component" value="Unassembled WGS sequence"/>
</dbReference>
<name>A4CC80_9GAMM</name>
<dbReference type="AlphaFoldDB" id="A4CC80"/>
<dbReference type="eggNOG" id="ENOG5032S6T">
    <property type="taxonomic scope" value="Bacteria"/>
</dbReference>
<dbReference type="OrthoDB" id="6238772at2"/>
<organism evidence="1 2">
    <name type="scientific">Pseudoalteromonas tunicata D2</name>
    <dbReference type="NCBI Taxonomy" id="87626"/>
    <lineage>
        <taxon>Bacteria</taxon>
        <taxon>Pseudomonadati</taxon>
        <taxon>Pseudomonadota</taxon>
        <taxon>Gammaproteobacteria</taxon>
        <taxon>Alteromonadales</taxon>
        <taxon>Pseudoalteromonadaceae</taxon>
        <taxon>Pseudoalteromonas</taxon>
    </lineage>
</organism>
<keyword evidence="2" id="KW-1185">Reference proteome</keyword>
<gene>
    <name evidence="1" type="ORF">PTD2_19135</name>
</gene>
<dbReference type="HOGENOM" id="CLU_183676_0_0_6"/>
<sequence>MKDLLNVQDFLHSSHDVGDWEGDEEQVAENLNELIHIAWQEIPEDTPCETIEEIISGIWDFLRGDTAIIEADFEELIDWVKQYVFTSLDEKM</sequence>
<protein>
    <submittedName>
        <fullName evidence="1">Putative orphan protein</fullName>
    </submittedName>
</protein>
<dbReference type="RefSeq" id="WP_009839799.1">
    <property type="nucleotide sequence ID" value="NZ_CH959301.1"/>
</dbReference>
<evidence type="ECO:0000313" key="1">
    <source>
        <dbReference type="EMBL" id="EAR27967.1"/>
    </source>
</evidence>